<name>A0A0G4EPE8_VITBC</name>
<feature type="transmembrane region" description="Helical" evidence="2">
    <location>
        <begin position="231"/>
        <end position="256"/>
    </location>
</feature>
<dbReference type="PhylomeDB" id="A0A0G4EPE8"/>
<dbReference type="InParanoid" id="A0A0G4EPE8"/>
<feature type="transmembrane region" description="Helical" evidence="2">
    <location>
        <begin position="142"/>
        <end position="166"/>
    </location>
</feature>
<keyword evidence="2" id="KW-0472">Membrane</keyword>
<keyword evidence="2" id="KW-0812">Transmembrane</keyword>
<sequence length="295" mass="32435">MSGLVGDPLLAIVNLRYAYGTYRNLVVQFAACTYGVITMAAILLYAPFGYAASLLAVRVELAVCSPSFAFIAQPRLFTNEDVLKRLNGTHWLPARFSLMPVPLSGMLTASGYTWSEHNPLCVLVRKLVPWLRKMDDLEFCRMLKYITYLLTCIDFMSDLAVGMGMITHGVLWPGVCILILCQVDNLSAIVSYGIRTKATLRQHASLFAASLFEVPILALTILYGARSTDTLTIVISITATCCTVLTKELAMLNAVIMQRVRAKAAALEMKPSTTRQTTSTERPTEQDSVSSAYPV</sequence>
<feature type="transmembrane region" description="Helical" evidence="2">
    <location>
        <begin position="25"/>
        <end position="48"/>
    </location>
</feature>
<organism evidence="3 4">
    <name type="scientific">Vitrella brassicaformis (strain CCMP3155)</name>
    <dbReference type="NCBI Taxonomy" id="1169540"/>
    <lineage>
        <taxon>Eukaryota</taxon>
        <taxon>Sar</taxon>
        <taxon>Alveolata</taxon>
        <taxon>Colpodellida</taxon>
        <taxon>Vitrellaceae</taxon>
        <taxon>Vitrella</taxon>
    </lineage>
</organism>
<evidence type="ECO:0000256" key="2">
    <source>
        <dbReference type="SAM" id="Phobius"/>
    </source>
</evidence>
<feature type="transmembrane region" description="Helical" evidence="2">
    <location>
        <begin position="172"/>
        <end position="194"/>
    </location>
</feature>
<dbReference type="Proteomes" id="UP000041254">
    <property type="component" value="Unassembled WGS sequence"/>
</dbReference>
<feature type="compositionally biased region" description="Low complexity" evidence="1">
    <location>
        <begin position="271"/>
        <end position="281"/>
    </location>
</feature>
<feature type="region of interest" description="Disordered" evidence="1">
    <location>
        <begin position="267"/>
        <end position="295"/>
    </location>
</feature>
<keyword evidence="4" id="KW-1185">Reference proteome</keyword>
<keyword evidence="2" id="KW-1133">Transmembrane helix</keyword>
<dbReference type="AlphaFoldDB" id="A0A0G4EPE8"/>
<feature type="transmembrane region" description="Helical" evidence="2">
    <location>
        <begin position="206"/>
        <end position="225"/>
    </location>
</feature>
<dbReference type="EMBL" id="CDMY01000286">
    <property type="protein sequence ID" value="CEL99697.1"/>
    <property type="molecule type" value="Genomic_DNA"/>
</dbReference>
<evidence type="ECO:0000256" key="1">
    <source>
        <dbReference type="SAM" id="MobiDB-lite"/>
    </source>
</evidence>
<dbReference type="VEuPathDB" id="CryptoDB:Vbra_20749"/>
<evidence type="ECO:0000313" key="3">
    <source>
        <dbReference type="EMBL" id="CEL99697.1"/>
    </source>
</evidence>
<protein>
    <submittedName>
        <fullName evidence="3">Uncharacterized protein</fullName>
    </submittedName>
</protein>
<evidence type="ECO:0000313" key="4">
    <source>
        <dbReference type="Proteomes" id="UP000041254"/>
    </source>
</evidence>
<accession>A0A0G4EPE8</accession>
<reference evidence="3 4" key="1">
    <citation type="submission" date="2014-11" db="EMBL/GenBank/DDBJ databases">
        <authorList>
            <person name="Zhu J."/>
            <person name="Qi W."/>
            <person name="Song R."/>
        </authorList>
    </citation>
    <scope>NUCLEOTIDE SEQUENCE [LARGE SCALE GENOMIC DNA]</scope>
</reference>
<gene>
    <name evidence="3" type="ORF">Vbra_20749</name>
</gene>
<proteinExistence type="predicted"/>